<evidence type="ECO:0000313" key="2">
    <source>
        <dbReference type="EMBL" id="EZA62077.1"/>
    </source>
</evidence>
<keyword evidence="1" id="KW-0732">Signal</keyword>
<feature type="signal peptide" evidence="1">
    <location>
        <begin position="1"/>
        <end position="18"/>
    </location>
</feature>
<organism evidence="2 3">
    <name type="scientific">Ooceraea biroi</name>
    <name type="common">Clonal raider ant</name>
    <name type="synonym">Cerapachys biroi</name>
    <dbReference type="NCBI Taxonomy" id="2015173"/>
    <lineage>
        <taxon>Eukaryota</taxon>
        <taxon>Metazoa</taxon>
        <taxon>Ecdysozoa</taxon>
        <taxon>Arthropoda</taxon>
        <taxon>Hexapoda</taxon>
        <taxon>Insecta</taxon>
        <taxon>Pterygota</taxon>
        <taxon>Neoptera</taxon>
        <taxon>Endopterygota</taxon>
        <taxon>Hymenoptera</taxon>
        <taxon>Apocrita</taxon>
        <taxon>Aculeata</taxon>
        <taxon>Formicoidea</taxon>
        <taxon>Formicidae</taxon>
        <taxon>Dorylinae</taxon>
        <taxon>Ooceraea</taxon>
    </lineage>
</organism>
<keyword evidence="3" id="KW-1185">Reference proteome</keyword>
<accession>A0A026X1C1</accession>
<evidence type="ECO:0000313" key="3">
    <source>
        <dbReference type="Proteomes" id="UP000053097"/>
    </source>
</evidence>
<protein>
    <submittedName>
        <fullName evidence="2">Uncharacterized protein</fullName>
    </submittedName>
</protein>
<name>A0A026X1C1_OOCBI</name>
<dbReference type="PANTHER" id="PTHR33053">
    <property type="entry name" value="PROTEIN, PUTATIVE-RELATED"/>
    <property type="match status" value="1"/>
</dbReference>
<dbReference type="AlphaFoldDB" id="A0A026X1C1"/>
<sequence>MHLICLGVMRKLLYLWLGGELRYRLQHTAVNEISTRLIMQLKPSIPMEFARKPRQVECLKLWKATEYRLILLYTGPLAFKFVVKKCIYTFYVITCYYENPFFRTLTGIFTLCARSD</sequence>
<gene>
    <name evidence="2" type="ORF">X777_06193</name>
</gene>
<dbReference type="EMBL" id="KK107032">
    <property type="protein sequence ID" value="EZA62077.1"/>
    <property type="molecule type" value="Genomic_DNA"/>
</dbReference>
<proteinExistence type="predicted"/>
<dbReference type="Proteomes" id="UP000053097">
    <property type="component" value="Unassembled WGS sequence"/>
</dbReference>
<dbReference type="OMA" id="KPRQVEC"/>
<dbReference type="PANTHER" id="PTHR33053:SF24">
    <property type="entry name" value="TRANSPOSASE DOMAIN-CONTAINING PROTEIN"/>
    <property type="match status" value="1"/>
</dbReference>
<reference evidence="2 3" key="1">
    <citation type="journal article" date="2014" name="Curr. Biol.">
        <title>The genome of the clonal raider ant Cerapachys biroi.</title>
        <authorList>
            <person name="Oxley P.R."/>
            <person name="Ji L."/>
            <person name="Fetter-Pruneda I."/>
            <person name="McKenzie S.K."/>
            <person name="Li C."/>
            <person name="Hu H."/>
            <person name="Zhang G."/>
            <person name="Kronauer D.J."/>
        </authorList>
    </citation>
    <scope>NUCLEOTIDE SEQUENCE [LARGE SCALE GENOMIC DNA]</scope>
</reference>
<evidence type="ECO:0000256" key="1">
    <source>
        <dbReference type="SAM" id="SignalP"/>
    </source>
</evidence>
<feature type="chain" id="PRO_5005155961" evidence="1">
    <location>
        <begin position="19"/>
        <end position="116"/>
    </location>
</feature>